<proteinExistence type="predicted"/>
<protein>
    <submittedName>
        <fullName evidence="2">Uncharacterized protein</fullName>
    </submittedName>
</protein>
<evidence type="ECO:0000313" key="3">
    <source>
        <dbReference type="Proteomes" id="UP000002357"/>
    </source>
</evidence>
<keyword evidence="1" id="KW-0812">Transmembrane</keyword>
<evidence type="ECO:0000256" key="1">
    <source>
        <dbReference type="SAM" id="Phobius"/>
    </source>
</evidence>
<name>E2Q1Z1_STRCL</name>
<keyword evidence="1" id="KW-0472">Membrane</keyword>
<dbReference type="EMBL" id="CM000913">
    <property type="protein sequence ID" value="EFG06617.1"/>
    <property type="molecule type" value="Genomic_DNA"/>
</dbReference>
<evidence type="ECO:0000313" key="2">
    <source>
        <dbReference type="EMBL" id="EFG06617.1"/>
    </source>
</evidence>
<gene>
    <name evidence="2" type="ORF">SCLAV_1542</name>
</gene>
<organism evidence="2 3">
    <name type="scientific">Streptomyces clavuligerus</name>
    <dbReference type="NCBI Taxonomy" id="1901"/>
    <lineage>
        <taxon>Bacteria</taxon>
        <taxon>Bacillati</taxon>
        <taxon>Actinomycetota</taxon>
        <taxon>Actinomycetes</taxon>
        <taxon>Kitasatosporales</taxon>
        <taxon>Streptomycetaceae</taxon>
        <taxon>Streptomyces</taxon>
    </lineage>
</organism>
<accession>E2Q1Z1</accession>
<sequence length="78" mass="7697">MRVAGGGVPCAVGRGGVGSCTGVRLSWGRVPGGAGRGLPGVPGMRWLVVLAGVAARGGVVLCVRSGVGFRARWAVAVR</sequence>
<feature type="transmembrane region" description="Helical" evidence="1">
    <location>
        <begin position="44"/>
        <end position="63"/>
    </location>
</feature>
<keyword evidence="1" id="KW-1133">Transmembrane helix</keyword>
<dbReference type="Proteomes" id="UP000002357">
    <property type="component" value="Chromosome"/>
</dbReference>
<reference evidence="2 3" key="1">
    <citation type="journal article" date="2010" name="Genome Biol. Evol.">
        <title>The sequence of a 1.8-mb bacterial linear plasmid reveals a rich evolutionary reservoir of secondary metabolic pathways.</title>
        <authorList>
            <person name="Medema M.H."/>
            <person name="Trefzer A."/>
            <person name="Kovalchuk A."/>
            <person name="van den Berg M."/>
            <person name="Mueller U."/>
            <person name="Heijne W."/>
            <person name="Wu L."/>
            <person name="Alam M.T."/>
            <person name="Ronning C.M."/>
            <person name="Nierman W.C."/>
            <person name="Bovenberg R.A.L."/>
            <person name="Breitling R."/>
            <person name="Takano E."/>
        </authorList>
    </citation>
    <scope>NUCLEOTIDE SEQUENCE [LARGE SCALE GENOMIC DNA]</scope>
    <source>
        <strain evidence="3">ATCC 27064 / DSM 738 / JCM 4710 / NBRC 13307 / NCIMB 12785 / NRRL 3585 / VKM Ac-602</strain>
    </source>
</reference>
<dbReference type="AlphaFoldDB" id="E2Q1Z1"/>
<keyword evidence="3" id="KW-1185">Reference proteome</keyword>